<dbReference type="EMBL" id="BJVY01000094">
    <property type="protein sequence ID" value="GEL75626.1"/>
    <property type="molecule type" value="Genomic_DNA"/>
</dbReference>
<dbReference type="Proteomes" id="UP000321224">
    <property type="component" value="Unassembled WGS sequence"/>
</dbReference>
<gene>
    <name evidence="1" type="ORF">MVI01_74100</name>
</gene>
<reference evidence="1 2" key="1">
    <citation type="submission" date="2019-07" db="EMBL/GenBank/DDBJ databases">
        <title>Whole genome shotgun sequence of Myxococcus virescens NBRC 100334.</title>
        <authorList>
            <person name="Hosoyama A."/>
            <person name="Uohara A."/>
            <person name="Ohji S."/>
            <person name="Ichikawa N."/>
        </authorList>
    </citation>
    <scope>NUCLEOTIDE SEQUENCE [LARGE SCALE GENOMIC DNA]</scope>
    <source>
        <strain evidence="1 2">NBRC 100334</strain>
    </source>
</reference>
<organism evidence="1 2">
    <name type="scientific">Myxococcus virescens</name>
    <dbReference type="NCBI Taxonomy" id="83456"/>
    <lineage>
        <taxon>Bacteria</taxon>
        <taxon>Pseudomonadati</taxon>
        <taxon>Myxococcota</taxon>
        <taxon>Myxococcia</taxon>
        <taxon>Myxococcales</taxon>
        <taxon>Cystobacterineae</taxon>
        <taxon>Myxococcaceae</taxon>
        <taxon>Myxococcus</taxon>
    </lineage>
</organism>
<evidence type="ECO:0000313" key="1">
    <source>
        <dbReference type="EMBL" id="GEL75626.1"/>
    </source>
</evidence>
<evidence type="ECO:0000313" key="2">
    <source>
        <dbReference type="Proteomes" id="UP000321224"/>
    </source>
</evidence>
<sequence>MKPPEPLDFPALEGDVRREKLKVADGEGLKDEFSPGGEQGLTGAFIRREGLLRQRAGSDSQQDGG</sequence>
<protein>
    <submittedName>
        <fullName evidence="1">Uncharacterized protein</fullName>
    </submittedName>
</protein>
<accession>A0A511HPV6</accession>
<proteinExistence type="predicted"/>
<dbReference type="AlphaFoldDB" id="A0A511HPV6"/>
<comment type="caution">
    <text evidence="1">The sequence shown here is derived from an EMBL/GenBank/DDBJ whole genome shotgun (WGS) entry which is preliminary data.</text>
</comment>
<name>A0A511HPV6_9BACT</name>